<name>A0ABN1RKE6_9ACTN</name>
<proteinExistence type="predicted"/>
<feature type="domain" description="Cupin type-2" evidence="1">
    <location>
        <begin position="46"/>
        <end position="105"/>
    </location>
</feature>
<gene>
    <name evidence="2" type="ORF">GCM10009554_71780</name>
</gene>
<dbReference type="PANTHER" id="PTHR36440">
    <property type="entry name" value="PUTATIVE (AFU_ORTHOLOGUE AFUA_8G07350)-RELATED"/>
    <property type="match status" value="1"/>
</dbReference>
<dbReference type="SUPFAM" id="SSF51182">
    <property type="entry name" value="RmlC-like cupins"/>
    <property type="match status" value="1"/>
</dbReference>
<dbReference type="InterPro" id="IPR011051">
    <property type="entry name" value="RmlC_Cupin_sf"/>
</dbReference>
<dbReference type="Gene3D" id="2.60.120.10">
    <property type="entry name" value="Jelly Rolls"/>
    <property type="match status" value="1"/>
</dbReference>
<evidence type="ECO:0000313" key="3">
    <source>
        <dbReference type="Proteomes" id="UP001500542"/>
    </source>
</evidence>
<comment type="caution">
    <text evidence="2">The sequence shown here is derived from an EMBL/GenBank/DDBJ whole genome shotgun (WGS) entry which is preliminary data.</text>
</comment>
<reference evidence="2 3" key="1">
    <citation type="journal article" date="2019" name="Int. J. Syst. Evol. Microbiol.">
        <title>The Global Catalogue of Microorganisms (GCM) 10K type strain sequencing project: providing services to taxonomists for standard genome sequencing and annotation.</title>
        <authorList>
            <consortium name="The Broad Institute Genomics Platform"/>
            <consortium name="The Broad Institute Genome Sequencing Center for Infectious Disease"/>
            <person name="Wu L."/>
            <person name="Ma J."/>
        </authorList>
    </citation>
    <scope>NUCLEOTIDE SEQUENCE [LARGE SCALE GENOMIC DNA]</scope>
    <source>
        <strain evidence="2 3">JCM 10977</strain>
    </source>
</reference>
<accession>A0ABN1RKE6</accession>
<keyword evidence="3" id="KW-1185">Reference proteome</keyword>
<dbReference type="Proteomes" id="UP001500542">
    <property type="component" value="Unassembled WGS sequence"/>
</dbReference>
<dbReference type="InterPro" id="IPR053146">
    <property type="entry name" value="QDO-like"/>
</dbReference>
<evidence type="ECO:0000259" key="1">
    <source>
        <dbReference type="Pfam" id="PF07883"/>
    </source>
</evidence>
<organism evidence="2 3">
    <name type="scientific">Kribbella koreensis</name>
    <dbReference type="NCBI Taxonomy" id="57909"/>
    <lineage>
        <taxon>Bacteria</taxon>
        <taxon>Bacillati</taxon>
        <taxon>Actinomycetota</taxon>
        <taxon>Actinomycetes</taxon>
        <taxon>Propionibacteriales</taxon>
        <taxon>Kribbellaceae</taxon>
        <taxon>Kribbella</taxon>
    </lineage>
</organism>
<dbReference type="Pfam" id="PF07883">
    <property type="entry name" value="Cupin_2"/>
    <property type="match status" value="1"/>
</dbReference>
<dbReference type="InterPro" id="IPR013096">
    <property type="entry name" value="Cupin_2"/>
</dbReference>
<evidence type="ECO:0000313" key="2">
    <source>
        <dbReference type="EMBL" id="GAA0958906.1"/>
    </source>
</evidence>
<dbReference type="PANTHER" id="PTHR36440:SF1">
    <property type="entry name" value="PUTATIVE (AFU_ORTHOLOGUE AFUA_8G07350)-RELATED"/>
    <property type="match status" value="1"/>
</dbReference>
<dbReference type="EMBL" id="BAAAHK010000020">
    <property type="protein sequence ID" value="GAA0958906.1"/>
    <property type="molecule type" value="Genomic_DNA"/>
</dbReference>
<dbReference type="InterPro" id="IPR014710">
    <property type="entry name" value="RmlC-like_jellyroll"/>
</dbReference>
<sequence length="158" mass="16728">MTSPVPAIVPTDPSRSRLWGVGSIVTTCLTAEESAGALGITHFAAKSGERAPKHIHTLEDEIFMVRGGQVVVTAGEETSKIEGAGVVFLPRGIPHSYLVESDTADFYVITTPGGFEKFFAEAGYPLDLGAAAPVGDRWSPARTQDFAEQLGLGLLWPS</sequence>
<protein>
    <recommendedName>
        <fullName evidence="1">Cupin type-2 domain-containing protein</fullName>
    </recommendedName>
</protein>
<dbReference type="RefSeq" id="WP_343980995.1">
    <property type="nucleotide sequence ID" value="NZ_BAAAHK010000020.1"/>
</dbReference>